<proteinExistence type="inferred from homology"/>
<comment type="similarity">
    <text evidence="2">Belongs to the transketolase family.</text>
</comment>
<dbReference type="SUPFAM" id="SSF52518">
    <property type="entry name" value="Thiamin diphosphate-binding fold (THDP-binding)"/>
    <property type="match status" value="1"/>
</dbReference>
<evidence type="ECO:0000259" key="4">
    <source>
        <dbReference type="SMART" id="SM00861"/>
    </source>
</evidence>
<evidence type="ECO:0000256" key="1">
    <source>
        <dbReference type="ARBA" id="ARBA00001964"/>
    </source>
</evidence>
<comment type="cofactor">
    <cofactor evidence="1">
        <name>thiamine diphosphate</name>
        <dbReference type="ChEBI" id="CHEBI:58937"/>
    </cofactor>
</comment>
<evidence type="ECO:0000313" key="6">
    <source>
        <dbReference type="Proteomes" id="UP000587586"/>
    </source>
</evidence>
<dbReference type="Pfam" id="PF02780">
    <property type="entry name" value="Transketolase_C"/>
    <property type="match status" value="1"/>
</dbReference>
<dbReference type="Gene3D" id="3.40.50.920">
    <property type="match status" value="1"/>
</dbReference>
<dbReference type="EMBL" id="BLXZ01000008">
    <property type="protein sequence ID" value="GFO70008.1"/>
    <property type="molecule type" value="Genomic_DNA"/>
</dbReference>
<accession>A0A6V8NBK7</accession>
<dbReference type="InterPro" id="IPR009014">
    <property type="entry name" value="Transketo_C/PFOR_II"/>
</dbReference>
<dbReference type="InterPro" id="IPR029061">
    <property type="entry name" value="THDP-binding"/>
</dbReference>
<dbReference type="InterPro" id="IPR005475">
    <property type="entry name" value="Transketolase-like_Pyr-bd"/>
</dbReference>
<evidence type="ECO:0000256" key="2">
    <source>
        <dbReference type="ARBA" id="ARBA00007131"/>
    </source>
</evidence>
<sequence>MIATRDAYGETLAELGAENDKIVALDADLSGSTKTGVFAKKFPERFFNCGIAEANMVGTAAGLAAVGKIPFVSTFAIFAAGRGWEQIRQSVAYPKANVKIVATHGGVTVGEDGGSHQSVEDVAIMRAIPNMTVIVPADGEETKAAIRAVAAYKGPVYVRLGRNKVPSIFPAGHTFEIGKGNQVVDGSDLTFITTGLMTAAAVTAAEKLKAEGISARVVHLGTVKPLDKELVLKAAEETGAIITAEEHSVVGGLGGAVAEFLAENCPTLMKRVGVYDRFGTSGKADELLKYFGLNAETLIEEAREILPRKK</sequence>
<dbReference type="RefSeq" id="WP_183362599.1">
    <property type="nucleotide sequence ID" value="NZ_BLXZ01000008.1"/>
</dbReference>
<protein>
    <submittedName>
        <fullName evidence="5">Transketolase</fullName>
    </submittedName>
</protein>
<dbReference type="Gene3D" id="3.40.50.970">
    <property type="match status" value="1"/>
</dbReference>
<dbReference type="FunFam" id="3.40.50.970:FF:000129">
    <property type="entry name" value="Transketolase"/>
    <property type="match status" value="1"/>
</dbReference>
<evidence type="ECO:0000256" key="3">
    <source>
        <dbReference type="ARBA" id="ARBA00023052"/>
    </source>
</evidence>
<keyword evidence="6" id="KW-1185">Reference proteome</keyword>
<gene>
    <name evidence="5" type="primary">tklB</name>
    <name evidence="5" type="ORF">GMLC_35870</name>
</gene>
<feature type="domain" description="Transketolase-like pyrimidine-binding" evidence="4">
    <location>
        <begin position="2"/>
        <end position="167"/>
    </location>
</feature>
<dbReference type="PANTHER" id="PTHR43825">
    <property type="entry name" value="PYRUVATE DEHYDROGENASE E1 COMPONENT"/>
    <property type="match status" value="1"/>
</dbReference>
<dbReference type="AlphaFoldDB" id="A0A6V8NBK7"/>
<name>A0A6V8NBK7_9BACT</name>
<dbReference type="InterPro" id="IPR051157">
    <property type="entry name" value="PDH/Transketolase"/>
</dbReference>
<evidence type="ECO:0000313" key="5">
    <source>
        <dbReference type="EMBL" id="GFO70008.1"/>
    </source>
</evidence>
<dbReference type="SMART" id="SM00861">
    <property type="entry name" value="Transket_pyr"/>
    <property type="match status" value="1"/>
</dbReference>
<dbReference type="InterPro" id="IPR033248">
    <property type="entry name" value="Transketolase_C"/>
</dbReference>
<keyword evidence="3" id="KW-0786">Thiamine pyrophosphate</keyword>
<comment type="caution">
    <text evidence="5">The sequence shown here is derived from an EMBL/GenBank/DDBJ whole genome shotgun (WGS) entry which is preliminary data.</text>
</comment>
<dbReference type="Pfam" id="PF02779">
    <property type="entry name" value="Transket_pyr"/>
    <property type="match status" value="1"/>
</dbReference>
<dbReference type="SUPFAM" id="SSF52922">
    <property type="entry name" value="TK C-terminal domain-like"/>
    <property type="match status" value="1"/>
</dbReference>
<organism evidence="5 6">
    <name type="scientific">Geomonas limicola</name>
    <dbReference type="NCBI Taxonomy" id="2740186"/>
    <lineage>
        <taxon>Bacteria</taxon>
        <taxon>Pseudomonadati</taxon>
        <taxon>Thermodesulfobacteriota</taxon>
        <taxon>Desulfuromonadia</taxon>
        <taxon>Geobacterales</taxon>
        <taxon>Geobacteraceae</taxon>
        <taxon>Geomonas</taxon>
    </lineage>
</organism>
<dbReference type="PANTHER" id="PTHR43825:SF1">
    <property type="entry name" value="TRANSKETOLASE-LIKE PYRIMIDINE-BINDING DOMAIN-CONTAINING PROTEIN"/>
    <property type="match status" value="1"/>
</dbReference>
<reference evidence="6" key="1">
    <citation type="submission" date="2020-06" db="EMBL/GenBank/DDBJ databases">
        <title>Draft genomic sequecing of Geomonas sp. Red745.</title>
        <authorList>
            <person name="Itoh H."/>
            <person name="Xu Z.X."/>
            <person name="Ushijima N."/>
            <person name="Masuda Y."/>
            <person name="Shiratori Y."/>
            <person name="Senoo K."/>
        </authorList>
    </citation>
    <scope>NUCLEOTIDE SEQUENCE [LARGE SCALE GENOMIC DNA]</scope>
    <source>
        <strain evidence="6">Red745</strain>
    </source>
</reference>
<dbReference type="Proteomes" id="UP000587586">
    <property type="component" value="Unassembled WGS sequence"/>
</dbReference>
<dbReference type="CDD" id="cd07033">
    <property type="entry name" value="TPP_PYR_DXS_TK_like"/>
    <property type="match status" value="1"/>
</dbReference>